<name>A0A1C6UVL4_9ACTN</name>
<sequence length="264" mass="27029">MPSRTVFDTADPVPRMLAGPPDPIRSLRLPHWVGISALAGGIVLAAIVIPPQLSPAVEQPPERPLGQTAPAGTESPTTGYVPDGAPGVVPETGAPAPESTGSARPDPRPTAPTATPGRPAAPDEGRSEAPRPTPTRTSGPTPSSRSITVQAEDPGNVLGGGAKVASCPSCDGGARVRYLGTLTVNFTNPTAGGRTIAVTYQTDGDRQLKISVNDAAPTTHAVSGAGWDVPRTFRYDAELPAGRTSLTFFNDTGPPPDIDKITIS</sequence>
<feature type="compositionally biased region" description="Low complexity" evidence="1">
    <location>
        <begin position="134"/>
        <end position="146"/>
    </location>
</feature>
<evidence type="ECO:0000313" key="2">
    <source>
        <dbReference type="EMBL" id="SCL58021.1"/>
    </source>
</evidence>
<evidence type="ECO:0008006" key="4">
    <source>
        <dbReference type="Google" id="ProtNLM"/>
    </source>
</evidence>
<dbReference type="SUPFAM" id="SSF49785">
    <property type="entry name" value="Galactose-binding domain-like"/>
    <property type="match status" value="1"/>
</dbReference>
<gene>
    <name evidence="2" type="ORF">GA0070617_3694</name>
</gene>
<keyword evidence="3" id="KW-1185">Reference proteome</keyword>
<dbReference type="Gene3D" id="2.60.120.260">
    <property type="entry name" value="Galactose-binding domain-like"/>
    <property type="match status" value="1"/>
</dbReference>
<feature type="region of interest" description="Disordered" evidence="1">
    <location>
        <begin position="57"/>
        <end position="162"/>
    </location>
</feature>
<accession>A0A1C6UVL4</accession>
<evidence type="ECO:0000313" key="3">
    <source>
        <dbReference type="Proteomes" id="UP000198937"/>
    </source>
</evidence>
<proteinExistence type="predicted"/>
<reference evidence="2 3" key="1">
    <citation type="submission" date="2016-06" db="EMBL/GenBank/DDBJ databases">
        <authorList>
            <person name="Kjaerup R.B."/>
            <person name="Dalgaard T.S."/>
            <person name="Juul-Madsen H.R."/>
        </authorList>
    </citation>
    <scope>NUCLEOTIDE SEQUENCE [LARGE SCALE GENOMIC DNA]</scope>
    <source>
        <strain evidence="2 3">DSM 45577</strain>
    </source>
</reference>
<protein>
    <recommendedName>
        <fullName evidence="4">CBM6 domain-containing protein</fullName>
    </recommendedName>
</protein>
<dbReference type="Proteomes" id="UP000198937">
    <property type="component" value="Unassembled WGS sequence"/>
</dbReference>
<organism evidence="2 3">
    <name type="scientific">Micromonospora yangpuensis</name>
    <dbReference type="NCBI Taxonomy" id="683228"/>
    <lineage>
        <taxon>Bacteria</taxon>
        <taxon>Bacillati</taxon>
        <taxon>Actinomycetota</taxon>
        <taxon>Actinomycetes</taxon>
        <taxon>Micromonosporales</taxon>
        <taxon>Micromonosporaceae</taxon>
        <taxon>Micromonospora</taxon>
    </lineage>
</organism>
<dbReference type="STRING" id="683228.GA0070617_3694"/>
<dbReference type="AlphaFoldDB" id="A0A1C6UVL4"/>
<dbReference type="InterPro" id="IPR008979">
    <property type="entry name" value="Galactose-bd-like_sf"/>
</dbReference>
<feature type="compositionally biased region" description="Low complexity" evidence="1">
    <location>
        <begin position="111"/>
        <end position="120"/>
    </location>
</feature>
<dbReference type="EMBL" id="FMIA01000002">
    <property type="protein sequence ID" value="SCL58021.1"/>
    <property type="molecule type" value="Genomic_DNA"/>
</dbReference>
<evidence type="ECO:0000256" key="1">
    <source>
        <dbReference type="SAM" id="MobiDB-lite"/>
    </source>
</evidence>